<comment type="caution">
    <text evidence="1">The sequence shown here is derived from an EMBL/GenBank/DDBJ whole genome shotgun (WGS) entry which is preliminary data.</text>
</comment>
<protein>
    <submittedName>
        <fullName evidence="1">Uncharacterized protein</fullName>
    </submittedName>
</protein>
<gene>
    <name evidence="1" type="ORF">DCAF_LOCUS7391</name>
</gene>
<dbReference type="AlphaFoldDB" id="A0AAV1R6J1"/>
<evidence type="ECO:0000313" key="2">
    <source>
        <dbReference type="Proteomes" id="UP001314170"/>
    </source>
</evidence>
<sequence>MDGPYLALLLWKDNKHIDSDLIPRHELSLFDLLGDKWTKSSKRILLKSLDFGSSAIDEASWRAL</sequence>
<proteinExistence type="predicted"/>
<dbReference type="Proteomes" id="UP001314170">
    <property type="component" value="Unassembled WGS sequence"/>
</dbReference>
<accession>A0AAV1R6J1</accession>
<evidence type="ECO:0000313" key="1">
    <source>
        <dbReference type="EMBL" id="CAK7329636.1"/>
    </source>
</evidence>
<dbReference type="EMBL" id="CAWUPB010000913">
    <property type="protein sequence ID" value="CAK7329636.1"/>
    <property type="molecule type" value="Genomic_DNA"/>
</dbReference>
<reference evidence="1 2" key="1">
    <citation type="submission" date="2024-01" db="EMBL/GenBank/DDBJ databases">
        <authorList>
            <person name="Waweru B."/>
        </authorList>
    </citation>
    <scope>NUCLEOTIDE SEQUENCE [LARGE SCALE GENOMIC DNA]</scope>
</reference>
<organism evidence="1 2">
    <name type="scientific">Dovyalis caffra</name>
    <dbReference type="NCBI Taxonomy" id="77055"/>
    <lineage>
        <taxon>Eukaryota</taxon>
        <taxon>Viridiplantae</taxon>
        <taxon>Streptophyta</taxon>
        <taxon>Embryophyta</taxon>
        <taxon>Tracheophyta</taxon>
        <taxon>Spermatophyta</taxon>
        <taxon>Magnoliopsida</taxon>
        <taxon>eudicotyledons</taxon>
        <taxon>Gunneridae</taxon>
        <taxon>Pentapetalae</taxon>
        <taxon>rosids</taxon>
        <taxon>fabids</taxon>
        <taxon>Malpighiales</taxon>
        <taxon>Salicaceae</taxon>
        <taxon>Flacourtieae</taxon>
        <taxon>Dovyalis</taxon>
    </lineage>
</organism>
<keyword evidence="2" id="KW-1185">Reference proteome</keyword>
<name>A0AAV1R6J1_9ROSI</name>